<dbReference type="Proteomes" id="UP001152607">
    <property type="component" value="Unassembled WGS sequence"/>
</dbReference>
<reference evidence="1" key="1">
    <citation type="submission" date="2023-01" db="EMBL/GenBank/DDBJ databases">
        <authorList>
            <person name="Van Ghelder C."/>
            <person name="Rancurel C."/>
        </authorList>
    </citation>
    <scope>NUCLEOTIDE SEQUENCE</scope>
    <source>
        <strain evidence="1">CNCM I-4278</strain>
    </source>
</reference>
<evidence type="ECO:0000313" key="1">
    <source>
        <dbReference type="EMBL" id="CAI6340924.1"/>
    </source>
</evidence>
<protein>
    <submittedName>
        <fullName evidence="1">Uncharacterized protein</fullName>
    </submittedName>
</protein>
<evidence type="ECO:0000313" key="2">
    <source>
        <dbReference type="Proteomes" id="UP001152607"/>
    </source>
</evidence>
<comment type="caution">
    <text evidence="1">The sequence shown here is derived from an EMBL/GenBank/DDBJ whole genome shotgun (WGS) entry which is preliminary data.</text>
</comment>
<dbReference type="AlphaFoldDB" id="A0A9W4XQV2"/>
<name>A0A9W4XQV2_9PLEO</name>
<accession>A0A9W4XQV2</accession>
<organism evidence="1 2">
    <name type="scientific">Periconia digitata</name>
    <dbReference type="NCBI Taxonomy" id="1303443"/>
    <lineage>
        <taxon>Eukaryota</taxon>
        <taxon>Fungi</taxon>
        <taxon>Dikarya</taxon>
        <taxon>Ascomycota</taxon>
        <taxon>Pezizomycotina</taxon>
        <taxon>Dothideomycetes</taxon>
        <taxon>Pleosporomycetidae</taxon>
        <taxon>Pleosporales</taxon>
        <taxon>Massarineae</taxon>
        <taxon>Periconiaceae</taxon>
        <taxon>Periconia</taxon>
    </lineage>
</organism>
<keyword evidence="2" id="KW-1185">Reference proteome</keyword>
<proteinExistence type="predicted"/>
<gene>
    <name evidence="1" type="ORF">PDIGIT_LOCUS14110</name>
</gene>
<dbReference type="EMBL" id="CAOQHR010000011">
    <property type="protein sequence ID" value="CAI6340924.1"/>
    <property type="molecule type" value="Genomic_DNA"/>
</dbReference>
<sequence length="58" mass="6119">MMETGSCCLFLCRRPEAFQLSSTSQVSGNACVAVARTVVHAVAVTHTPSSKPPLPLQC</sequence>